<dbReference type="GO" id="GO:0003677">
    <property type="term" value="F:DNA binding"/>
    <property type="evidence" value="ECO:0007669"/>
    <property type="project" value="UniProtKB-KW"/>
</dbReference>
<reference evidence="6 7" key="1">
    <citation type="journal article" date="2010" name="Genome Biol. Evol.">
        <title>The sequence of a 1.8-mb bacterial linear plasmid reveals a rich evolutionary reservoir of secondary metabolic pathways.</title>
        <authorList>
            <person name="Medema M.H."/>
            <person name="Trefzer A."/>
            <person name="Kovalchuk A."/>
            <person name="van den Berg M."/>
            <person name="Mueller U."/>
            <person name="Heijne W."/>
            <person name="Wu L."/>
            <person name="Alam M.T."/>
            <person name="Ronning C.M."/>
            <person name="Nierman W.C."/>
            <person name="Bovenberg R.A.L."/>
            <person name="Breitling R."/>
            <person name="Takano E."/>
        </authorList>
    </citation>
    <scope>NUCLEOTIDE SEQUENCE [LARGE SCALE GENOMIC DNA]</scope>
    <source>
        <strain evidence="7">ATCC 27064 / DSM 738 / JCM 4710 / NBRC 13307 / NCIMB 12785 / NRRL 3585 / VKM Ac-602</strain>
        <plasmid evidence="6">pSCL4</plasmid>
    </source>
</reference>
<dbReference type="PANTHER" id="PTHR30136">
    <property type="entry name" value="HELIX-TURN-HELIX TRANSCRIPTIONAL REGULATOR, ICLR FAMILY"/>
    <property type="match status" value="1"/>
</dbReference>
<keyword evidence="1" id="KW-0805">Transcription regulation</keyword>
<name>D5SJG4_STRCL</name>
<dbReference type="SUPFAM" id="SSF46785">
    <property type="entry name" value="Winged helix' DNA-binding domain"/>
    <property type="match status" value="1"/>
</dbReference>
<keyword evidence="2" id="KW-0238">DNA-binding</keyword>
<dbReference type="InterPro" id="IPR050707">
    <property type="entry name" value="HTH_MetabolicPath_Reg"/>
</dbReference>
<sequence>MNSTRTSELPASAASASAGAGRLASRLLCILRAVRTSGEPVSLTTIVQSTGLAKSTAHRLLTELHVLEMVHRDGEFYSLGKAVLDLSRPRESEQVRLLRHLLKPVLLTLYERTRHIVGLSVRDGTTACFVELIYSQRYSSVVGRLEQPTPLHRTPAGKVILAHTEADRARPPAGPGNGWAGPELAMELAGIQRSGICLGPHGTAPGAASGIATAAVPVLGAQGQILAALSAGGHPEAFDPTAVCALLRQCGAHAHRVLRHVPEPARD</sequence>
<dbReference type="PANTHER" id="PTHR30136:SF35">
    <property type="entry name" value="HTH-TYPE TRANSCRIPTIONAL REGULATOR RV1719"/>
    <property type="match status" value="1"/>
</dbReference>
<proteinExistence type="predicted"/>
<dbReference type="GO" id="GO:0003700">
    <property type="term" value="F:DNA-binding transcription factor activity"/>
    <property type="evidence" value="ECO:0007669"/>
    <property type="project" value="TreeGrafter"/>
</dbReference>
<evidence type="ECO:0000259" key="4">
    <source>
        <dbReference type="PROSITE" id="PS51077"/>
    </source>
</evidence>
<dbReference type="OrthoDB" id="60629at2"/>
<dbReference type="PROSITE" id="PS51077">
    <property type="entry name" value="HTH_ICLR"/>
    <property type="match status" value="1"/>
</dbReference>
<accession>D5SJG4</accession>
<dbReference type="EMBL" id="CM000914">
    <property type="protein sequence ID" value="EFG04057.2"/>
    <property type="molecule type" value="Genomic_DNA"/>
</dbReference>
<evidence type="ECO:0000259" key="5">
    <source>
        <dbReference type="PROSITE" id="PS51078"/>
    </source>
</evidence>
<gene>
    <name evidence="6" type="ORF">SCLAV_p0568</name>
</gene>
<dbReference type="SUPFAM" id="SSF55781">
    <property type="entry name" value="GAF domain-like"/>
    <property type="match status" value="1"/>
</dbReference>
<dbReference type="InterPro" id="IPR014757">
    <property type="entry name" value="Tscrpt_reg_IclR_C"/>
</dbReference>
<keyword evidence="7" id="KW-1185">Reference proteome</keyword>
<dbReference type="InterPro" id="IPR036390">
    <property type="entry name" value="WH_DNA-bd_sf"/>
</dbReference>
<feature type="domain" description="IclR-ED" evidence="5">
    <location>
        <begin position="75"/>
        <end position="267"/>
    </location>
</feature>
<organism evidence="6 7">
    <name type="scientific">Streptomyces clavuligerus</name>
    <dbReference type="NCBI Taxonomy" id="1901"/>
    <lineage>
        <taxon>Bacteria</taxon>
        <taxon>Bacillati</taxon>
        <taxon>Actinomycetota</taxon>
        <taxon>Actinomycetes</taxon>
        <taxon>Kitasatosporales</taxon>
        <taxon>Streptomycetaceae</taxon>
        <taxon>Streptomyces</taxon>
    </lineage>
</organism>
<evidence type="ECO:0000313" key="7">
    <source>
        <dbReference type="Proteomes" id="UP000002357"/>
    </source>
</evidence>
<evidence type="ECO:0000256" key="1">
    <source>
        <dbReference type="ARBA" id="ARBA00023015"/>
    </source>
</evidence>
<keyword evidence="6" id="KW-0614">Plasmid</keyword>
<dbReference type="RefSeq" id="WP_003963169.1">
    <property type="nucleotide sequence ID" value="NZ_CM000914.1"/>
</dbReference>
<feature type="domain" description="HTH iclR-type" evidence="4">
    <location>
        <begin position="21"/>
        <end position="81"/>
    </location>
</feature>
<dbReference type="GO" id="GO:0045892">
    <property type="term" value="P:negative regulation of DNA-templated transcription"/>
    <property type="evidence" value="ECO:0007669"/>
    <property type="project" value="TreeGrafter"/>
</dbReference>
<dbReference type="Pfam" id="PF09339">
    <property type="entry name" value="HTH_IclR"/>
    <property type="match status" value="1"/>
</dbReference>
<geneLocation type="plasmid" evidence="6 7">
    <name>pSCL4</name>
</geneLocation>
<evidence type="ECO:0000256" key="3">
    <source>
        <dbReference type="ARBA" id="ARBA00023163"/>
    </source>
</evidence>
<dbReference type="PROSITE" id="PS51078">
    <property type="entry name" value="ICLR_ED"/>
    <property type="match status" value="1"/>
</dbReference>
<dbReference type="Proteomes" id="UP000002357">
    <property type="component" value="Plasmid pSCL4"/>
</dbReference>
<dbReference type="AlphaFoldDB" id="D5SJG4"/>
<keyword evidence="3" id="KW-0804">Transcription</keyword>
<dbReference type="GeneID" id="93733706"/>
<dbReference type="InterPro" id="IPR036388">
    <property type="entry name" value="WH-like_DNA-bd_sf"/>
</dbReference>
<protein>
    <submittedName>
        <fullName evidence="6">IclR family transcriptional regulator</fullName>
    </submittedName>
</protein>
<evidence type="ECO:0000256" key="2">
    <source>
        <dbReference type="ARBA" id="ARBA00023125"/>
    </source>
</evidence>
<dbReference type="SMART" id="SM00346">
    <property type="entry name" value="HTH_ICLR"/>
    <property type="match status" value="1"/>
</dbReference>
<dbReference type="Pfam" id="PF01614">
    <property type="entry name" value="IclR_C"/>
    <property type="match status" value="1"/>
</dbReference>
<dbReference type="Gene3D" id="1.10.10.10">
    <property type="entry name" value="Winged helix-like DNA-binding domain superfamily/Winged helix DNA-binding domain"/>
    <property type="match status" value="1"/>
</dbReference>
<dbReference type="InterPro" id="IPR005471">
    <property type="entry name" value="Tscrpt_reg_IclR_N"/>
</dbReference>
<dbReference type="InterPro" id="IPR029016">
    <property type="entry name" value="GAF-like_dom_sf"/>
</dbReference>
<dbReference type="eggNOG" id="COG1414">
    <property type="taxonomic scope" value="Bacteria"/>
</dbReference>
<evidence type="ECO:0000313" key="6">
    <source>
        <dbReference type="EMBL" id="EFG04057.2"/>
    </source>
</evidence>
<dbReference type="Gene3D" id="3.30.450.40">
    <property type="match status" value="1"/>
</dbReference>